<name>A0A8J1LPM5_XENLA</name>
<evidence type="ECO:0000313" key="3">
    <source>
        <dbReference type="RefSeq" id="XP_041431174.1"/>
    </source>
</evidence>
<dbReference type="AlphaFoldDB" id="A0A8J1LPM5"/>
<dbReference type="KEGG" id="xla:121397771"/>
<keyword evidence="2" id="KW-1185">Reference proteome</keyword>
<evidence type="ECO:0000256" key="1">
    <source>
        <dbReference type="SAM" id="MobiDB-lite"/>
    </source>
</evidence>
<feature type="compositionally biased region" description="Basic and acidic residues" evidence="1">
    <location>
        <begin position="131"/>
        <end position="152"/>
    </location>
</feature>
<dbReference type="Proteomes" id="UP000186698">
    <property type="component" value="Chromosome 8S"/>
</dbReference>
<protein>
    <submittedName>
        <fullName evidence="3">Chromosome-associated kinesin KIF4-like isoform X1</fullName>
    </submittedName>
</protein>
<proteinExistence type="predicted"/>
<feature type="region of interest" description="Disordered" evidence="1">
    <location>
        <begin position="1"/>
        <end position="23"/>
    </location>
</feature>
<dbReference type="RefSeq" id="XP_041431174.1">
    <property type="nucleotide sequence ID" value="XM_041575240.1"/>
</dbReference>
<dbReference type="GeneID" id="121397771"/>
<sequence length="237" mass="26585">MAEMETEHQSQLMQLEQHHQEKDEEIEKIKELCEKNQQLLQENDMYKQKLALLHVASGKKLHNILPAAVICSPDSSFDFIPPKPRGKRRTNAKTSAVILEDLLSESESEEEECDDKNWEPGYNSKQSKKLTSRDEGNREDQSLESENSKIDYPDVTAGGSFFTPPCVTPTKKVLREISDIGQVLSIKLQCKPSTASASASVMESQENQTSILTKKKKVLCNSNTSFFSGCSAITEDK</sequence>
<evidence type="ECO:0000313" key="2">
    <source>
        <dbReference type="Proteomes" id="UP000186698"/>
    </source>
</evidence>
<feature type="region of interest" description="Disordered" evidence="1">
    <location>
        <begin position="103"/>
        <end position="154"/>
    </location>
</feature>
<accession>A0A8J1LPM5</accession>
<organism evidence="2 3">
    <name type="scientific">Xenopus laevis</name>
    <name type="common">African clawed frog</name>
    <dbReference type="NCBI Taxonomy" id="8355"/>
    <lineage>
        <taxon>Eukaryota</taxon>
        <taxon>Metazoa</taxon>
        <taxon>Chordata</taxon>
        <taxon>Craniata</taxon>
        <taxon>Vertebrata</taxon>
        <taxon>Euteleostomi</taxon>
        <taxon>Amphibia</taxon>
        <taxon>Batrachia</taxon>
        <taxon>Anura</taxon>
        <taxon>Pipoidea</taxon>
        <taxon>Pipidae</taxon>
        <taxon>Xenopodinae</taxon>
        <taxon>Xenopus</taxon>
        <taxon>Xenopus</taxon>
    </lineage>
</organism>
<reference evidence="3" key="1">
    <citation type="submission" date="2025-08" db="UniProtKB">
        <authorList>
            <consortium name="RefSeq"/>
        </authorList>
    </citation>
    <scope>IDENTIFICATION</scope>
    <source>
        <strain evidence="3">J_2021</strain>
        <tissue evidence="3">Erythrocytes</tissue>
    </source>
</reference>
<gene>
    <name evidence="3" type="primary">LOC121397771</name>
</gene>
<dbReference type="OrthoDB" id="3176171at2759"/>
<feature type="compositionally biased region" description="Acidic residues" evidence="1">
    <location>
        <begin position="103"/>
        <end position="114"/>
    </location>
</feature>